<dbReference type="InterPro" id="IPR013229">
    <property type="entry name" value="PEGA"/>
</dbReference>
<dbReference type="Pfam" id="PF08308">
    <property type="entry name" value="PEGA"/>
    <property type="match status" value="1"/>
</dbReference>
<proteinExistence type="predicted"/>
<evidence type="ECO:0000313" key="2">
    <source>
        <dbReference type="EMBL" id="KKR87163.1"/>
    </source>
</evidence>
<evidence type="ECO:0000259" key="1">
    <source>
        <dbReference type="Pfam" id="PF08308"/>
    </source>
</evidence>
<dbReference type="Proteomes" id="UP000034616">
    <property type="component" value="Unassembled WGS sequence"/>
</dbReference>
<gene>
    <name evidence="2" type="ORF">UU35_C0005G0037</name>
</gene>
<protein>
    <recommendedName>
        <fullName evidence="1">PEGA domain-containing protein</fullName>
    </recommendedName>
</protein>
<reference evidence="2 3" key="1">
    <citation type="journal article" date="2015" name="Nature">
        <title>rRNA introns, odd ribosomes, and small enigmatic genomes across a large radiation of phyla.</title>
        <authorList>
            <person name="Brown C.T."/>
            <person name="Hug L.A."/>
            <person name="Thomas B.C."/>
            <person name="Sharon I."/>
            <person name="Castelle C.J."/>
            <person name="Singh A."/>
            <person name="Wilkins M.J."/>
            <person name="Williams K.H."/>
            <person name="Banfield J.F."/>
        </authorList>
    </citation>
    <scope>NUCLEOTIDE SEQUENCE [LARGE SCALE GENOMIC DNA]</scope>
</reference>
<accession>A0A0G0UE35</accession>
<dbReference type="EMBL" id="LCAH01000005">
    <property type="protein sequence ID" value="KKR87163.1"/>
    <property type="molecule type" value="Genomic_DNA"/>
</dbReference>
<organism evidence="2 3">
    <name type="scientific">Candidatus Uhrbacteria bacterium GW2011_GWC2_41_11</name>
    <dbReference type="NCBI Taxonomy" id="1618985"/>
    <lineage>
        <taxon>Bacteria</taxon>
        <taxon>Candidatus Uhriibacteriota</taxon>
    </lineage>
</organism>
<name>A0A0G0UE35_9BACT</name>
<comment type="caution">
    <text evidence="2">The sequence shown here is derived from an EMBL/GenBank/DDBJ whole genome shotgun (WGS) entry which is preliminary data.</text>
</comment>
<sequence length="447" mass="51170">MHTRVRRIVFLAFFIAFFISAPIVVLYTAGYRFSWQYQTLVRTGLLSLATIPKGATVILDGKYQKQTTPVLLNTLLPGLHEVRLEKEGYYPWKKILEIQENTTTFMHTAVLFLQNNPLLTIPENFPAIAVDPQGKHIAYAREENEWTEIWSQDMTGAKTLLLRLPDSEFDDLTINWSPKGAYILIKEEQEAVCQWRVMSPDGQIRLDVNTLFSFPLSQVSFDPTWDHLLYATDTQGVHLLDLLKQTTKLIAPDSFAALQTEKGMITLETTGDRITVRKHTTEPENQILAYIPKEIYRFLPAPEGYYLLETASKKILLLDASGADRPILLHTDANHVSWSPENGRQLLYANDFEIHIYDADNHTDELLTRLSRPIGTVRWYPTAATVLYTDTTGLFAIELDRRDRRNVFTLGSWKSIEQMWIDPKGKKVFVVGSTETESGLFEVKLEK</sequence>
<dbReference type="InterPro" id="IPR011042">
    <property type="entry name" value="6-blade_b-propeller_TolB-like"/>
</dbReference>
<dbReference type="Gene3D" id="2.120.10.30">
    <property type="entry name" value="TolB, C-terminal domain"/>
    <property type="match status" value="2"/>
</dbReference>
<dbReference type="SUPFAM" id="SSF82171">
    <property type="entry name" value="DPP6 N-terminal domain-like"/>
    <property type="match status" value="1"/>
</dbReference>
<evidence type="ECO:0000313" key="3">
    <source>
        <dbReference type="Proteomes" id="UP000034616"/>
    </source>
</evidence>
<feature type="domain" description="PEGA" evidence="1">
    <location>
        <begin position="44"/>
        <end position="104"/>
    </location>
</feature>
<dbReference type="AlphaFoldDB" id="A0A0G0UE35"/>